<gene>
    <name evidence="16" type="ORF">CHS0354_019324</name>
</gene>
<keyword evidence="14" id="KW-0732">Signal</keyword>
<evidence type="ECO:0000256" key="4">
    <source>
        <dbReference type="ARBA" id="ARBA00022454"/>
    </source>
</evidence>
<evidence type="ECO:0000256" key="5">
    <source>
        <dbReference type="ARBA" id="ARBA00022741"/>
    </source>
</evidence>
<feature type="chain" id="PRO_5042122330" description="RecF/RecN/SMC N-terminal domain-containing protein" evidence="14">
    <location>
        <begin position="19"/>
        <end position="1129"/>
    </location>
</feature>
<reference evidence="16" key="3">
    <citation type="submission" date="2023-05" db="EMBL/GenBank/DDBJ databases">
        <authorList>
            <person name="Smith C.H."/>
        </authorList>
    </citation>
    <scope>NUCLEOTIDE SEQUENCE</scope>
    <source>
        <strain evidence="16">CHS0354</strain>
        <tissue evidence="16">Mantle</tissue>
    </source>
</reference>
<dbReference type="Gene3D" id="3.40.50.300">
    <property type="entry name" value="P-loop containing nucleotide triphosphate hydrolases"/>
    <property type="match status" value="2"/>
</dbReference>
<evidence type="ECO:0000256" key="9">
    <source>
        <dbReference type="ARBA" id="ARBA00023172"/>
    </source>
</evidence>
<dbReference type="GO" id="GO:0000724">
    <property type="term" value="P:double-strand break repair via homologous recombination"/>
    <property type="evidence" value="ECO:0007669"/>
    <property type="project" value="TreeGrafter"/>
</dbReference>
<keyword evidence="6" id="KW-0227">DNA damage</keyword>
<keyword evidence="17" id="KW-1185">Reference proteome</keyword>
<evidence type="ECO:0000256" key="12">
    <source>
        <dbReference type="SAM" id="Coils"/>
    </source>
</evidence>
<dbReference type="GO" id="GO:0005524">
    <property type="term" value="F:ATP binding"/>
    <property type="evidence" value="ECO:0007669"/>
    <property type="project" value="UniProtKB-KW"/>
</dbReference>
<dbReference type="GO" id="GO:0035861">
    <property type="term" value="C:site of double-strand break"/>
    <property type="evidence" value="ECO:0007669"/>
    <property type="project" value="TreeGrafter"/>
</dbReference>
<evidence type="ECO:0000256" key="7">
    <source>
        <dbReference type="ARBA" id="ARBA00022840"/>
    </source>
</evidence>
<feature type="region of interest" description="Disordered" evidence="13">
    <location>
        <begin position="29"/>
        <end position="58"/>
    </location>
</feature>
<feature type="domain" description="RecF/RecN/SMC N-terminal" evidence="15">
    <location>
        <begin position="81"/>
        <end position="1087"/>
    </location>
</feature>
<dbReference type="GO" id="GO:0003684">
    <property type="term" value="F:damaged DNA binding"/>
    <property type="evidence" value="ECO:0007669"/>
    <property type="project" value="TreeGrafter"/>
</dbReference>
<keyword evidence="11" id="KW-0539">Nucleus</keyword>
<feature type="signal peptide" evidence="14">
    <location>
        <begin position="1"/>
        <end position="18"/>
    </location>
</feature>
<dbReference type="PANTHER" id="PTHR19306:SF6">
    <property type="entry name" value="STRUCTURAL MAINTENANCE OF CHROMOSOMES PROTEIN 6"/>
    <property type="match status" value="1"/>
</dbReference>
<reference evidence="16" key="1">
    <citation type="journal article" date="2021" name="Genome Biol. Evol.">
        <title>A High-Quality Reference Genome for a Parasitic Bivalve with Doubly Uniparental Inheritance (Bivalvia: Unionida).</title>
        <authorList>
            <person name="Smith C.H."/>
        </authorList>
    </citation>
    <scope>NUCLEOTIDE SEQUENCE</scope>
    <source>
        <strain evidence="16">CHS0354</strain>
    </source>
</reference>
<evidence type="ECO:0000313" key="17">
    <source>
        <dbReference type="Proteomes" id="UP001195483"/>
    </source>
</evidence>
<sequence length="1129" mass="130798">MMKMYILVPKILMSFTCASSCRKETMSKRKASLDTSTAGPSSKRQQISYDSEGESDNSSLNLIQGAEDFRTLPKEAEVGVIEKISLKNFMCHNRLDITLGPHVNFVIGRNGSGKSAVVTALVVGLGGKASVTSRGNTIKSFIKYGKQTADVEIKLRNRGSDAYKPEEYGDSVIIHRKFTTDGSSQYRLKSSTGRIVSQRRDELARILDQFNIQVDNPVAVLNQDTSRNFLNTKSPNDKYKFFLKATQLEQIHQDYSQASEQKELTKVIIEGKIQTLPKLEKEVLQWEQKFKALNAIDNLREKTKRLKDEMAWAFVIEKEKGLSPIQKEYNHEQARLPRFVAKVEEAKTKSEQCQYHYNEFAVKLRASAEEVKQLQPQLVQAKTALQEQKKITRSAQMEVRRLEGSLKNMKKERGQILQRIQELQSSAQHDYDAERKEREGKIKELEETLAGLIAQEKTTEHQTNQFREAINKYKNDEYKLGQNGQALRIRMDKIQKNLHNLKNSRGDRLKRFGSFMPQLIQHIQEYHRLGKFHKKPIGPIGACFKLVDQRWGLAIECCLKSLLNAFVCHDHDDEKMLELIMSTVCPQQYKPVIIVTKFKDQVYDYSRNCVQSGKYQSIIDVIEPENPMVANILIDQRTVENILLIPEGREARHVMDPSTSPGPPVNCREAFTLRGDQVFCHPTLRYYSNMMDKPKFLTSNVEEDIKTLEAELHEVQTELQAVHQQKGELGADIRRNQLEERKSETQLMRIREKSRKIKLELSELKSIEDPAPVDVTTLEEEVTTLDEQIHTQEEQMAARSEHYKEVEKLQAESEVKYKDIEQQVRAKVEAGETLKDDFGNALNEMEKAKEAKRHYEQKLKEQEKRIAELKSHLEKYQEDIKIDVEKATKICPERVNTRRTPANLESEINQTQKQIKNEEKSRGDPEEITRKFKEKKEAYMKIKKEVSQLKKFCVKLDEVVTHRLHHYSEFRKMIAMRARYHFIVLLSNQHYTGKMKFNHEEKTLEMTVQPTKTNGEGAKDMRSLSGGERSFSTVCFILALWEAMESPFRCLDEFDVFMDMVNRRISMDMMMHTAKSQTDRQFIFLTPQDMSQLCITSMTLRIFEMPAPDRDQSVLPFRATNKEVDEEEN</sequence>
<keyword evidence="4" id="KW-0158">Chromosome</keyword>
<protein>
    <recommendedName>
        <fullName evidence="15">RecF/RecN/SMC N-terminal domain-containing protein</fullName>
    </recommendedName>
</protein>
<dbReference type="InterPro" id="IPR027417">
    <property type="entry name" value="P-loop_NTPase"/>
</dbReference>
<keyword evidence="9" id="KW-0233">DNA recombination</keyword>
<name>A0AAE0SHZ5_9BIVA</name>
<dbReference type="AlphaFoldDB" id="A0AAE0SHZ5"/>
<evidence type="ECO:0000256" key="1">
    <source>
        <dbReference type="ARBA" id="ARBA00004123"/>
    </source>
</evidence>
<dbReference type="GO" id="GO:0003697">
    <property type="term" value="F:single-stranded DNA binding"/>
    <property type="evidence" value="ECO:0007669"/>
    <property type="project" value="TreeGrafter"/>
</dbReference>
<dbReference type="Proteomes" id="UP001195483">
    <property type="component" value="Unassembled WGS sequence"/>
</dbReference>
<accession>A0AAE0SHZ5</accession>
<dbReference type="Pfam" id="PF02463">
    <property type="entry name" value="SMC_N"/>
    <property type="match status" value="1"/>
</dbReference>
<evidence type="ECO:0000256" key="6">
    <source>
        <dbReference type="ARBA" id="ARBA00022763"/>
    </source>
</evidence>
<evidence type="ECO:0000256" key="11">
    <source>
        <dbReference type="ARBA" id="ARBA00023242"/>
    </source>
</evidence>
<evidence type="ECO:0000256" key="2">
    <source>
        <dbReference type="ARBA" id="ARBA00004286"/>
    </source>
</evidence>
<feature type="compositionally biased region" description="Basic and acidic residues" evidence="13">
    <location>
        <begin position="915"/>
        <end position="925"/>
    </location>
</feature>
<dbReference type="InterPro" id="IPR003395">
    <property type="entry name" value="RecF/RecN/SMC_N"/>
</dbReference>
<evidence type="ECO:0000313" key="16">
    <source>
        <dbReference type="EMBL" id="KAK3592069.1"/>
    </source>
</evidence>
<dbReference type="PANTHER" id="PTHR19306">
    <property type="entry name" value="STRUCTURAL MAINTENANCE OF CHROMOSOMES 5,6 SMC5, SMC6"/>
    <property type="match status" value="1"/>
</dbReference>
<dbReference type="SUPFAM" id="SSF52540">
    <property type="entry name" value="P-loop containing nucleoside triphosphate hydrolases"/>
    <property type="match status" value="2"/>
</dbReference>
<comment type="caution">
    <text evidence="16">The sequence shown here is derived from an EMBL/GenBank/DDBJ whole genome shotgun (WGS) entry which is preliminary data.</text>
</comment>
<dbReference type="GO" id="GO:0030915">
    <property type="term" value="C:Smc5-Smc6 complex"/>
    <property type="evidence" value="ECO:0007669"/>
    <property type="project" value="TreeGrafter"/>
</dbReference>
<comment type="subcellular location">
    <subcellularLocation>
        <location evidence="2">Chromosome</location>
    </subcellularLocation>
    <subcellularLocation>
        <location evidence="1">Nucleus</location>
    </subcellularLocation>
</comment>
<organism evidence="16 17">
    <name type="scientific">Potamilus streckersoni</name>
    <dbReference type="NCBI Taxonomy" id="2493646"/>
    <lineage>
        <taxon>Eukaryota</taxon>
        <taxon>Metazoa</taxon>
        <taxon>Spiralia</taxon>
        <taxon>Lophotrochozoa</taxon>
        <taxon>Mollusca</taxon>
        <taxon>Bivalvia</taxon>
        <taxon>Autobranchia</taxon>
        <taxon>Heteroconchia</taxon>
        <taxon>Palaeoheterodonta</taxon>
        <taxon>Unionida</taxon>
        <taxon>Unionoidea</taxon>
        <taxon>Unionidae</taxon>
        <taxon>Ambleminae</taxon>
        <taxon>Lampsilini</taxon>
        <taxon>Potamilus</taxon>
    </lineage>
</organism>
<dbReference type="GO" id="GO:0005634">
    <property type="term" value="C:nucleus"/>
    <property type="evidence" value="ECO:0007669"/>
    <property type="project" value="UniProtKB-SubCell"/>
</dbReference>
<proteinExistence type="inferred from homology"/>
<evidence type="ECO:0000256" key="3">
    <source>
        <dbReference type="ARBA" id="ARBA00006793"/>
    </source>
</evidence>
<dbReference type="EMBL" id="JAEAOA010001195">
    <property type="protein sequence ID" value="KAK3592069.1"/>
    <property type="molecule type" value="Genomic_DNA"/>
</dbReference>
<feature type="compositionally biased region" description="Polar residues" evidence="13">
    <location>
        <begin position="33"/>
        <end position="49"/>
    </location>
</feature>
<evidence type="ECO:0000256" key="14">
    <source>
        <dbReference type="SAM" id="SignalP"/>
    </source>
</evidence>
<feature type="coiled-coil region" evidence="12">
    <location>
        <begin position="775"/>
        <end position="886"/>
    </location>
</feature>
<evidence type="ECO:0000256" key="8">
    <source>
        <dbReference type="ARBA" id="ARBA00023054"/>
    </source>
</evidence>
<evidence type="ECO:0000259" key="15">
    <source>
        <dbReference type="Pfam" id="PF02463"/>
    </source>
</evidence>
<evidence type="ECO:0000256" key="13">
    <source>
        <dbReference type="SAM" id="MobiDB-lite"/>
    </source>
</evidence>
<keyword evidence="8 12" id="KW-0175">Coiled coil</keyword>
<keyword evidence="7" id="KW-0067">ATP-binding</keyword>
<reference evidence="16" key="2">
    <citation type="journal article" date="2021" name="Genome Biol. Evol.">
        <title>Developing a high-quality reference genome for a parasitic bivalve with doubly uniparental inheritance (Bivalvia: Unionida).</title>
        <authorList>
            <person name="Smith C.H."/>
        </authorList>
    </citation>
    <scope>NUCLEOTIDE SEQUENCE</scope>
    <source>
        <strain evidence="16">CHS0354</strain>
        <tissue evidence="16">Mantle</tissue>
    </source>
</reference>
<feature type="region of interest" description="Disordered" evidence="13">
    <location>
        <begin position="904"/>
        <end position="925"/>
    </location>
</feature>
<feature type="coiled-coil region" evidence="12">
    <location>
        <begin position="276"/>
        <end position="309"/>
    </location>
</feature>
<evidence type="ECO:0000256" key="10">
    <source>
        <dbReference type="ARBA" id="ARBA00023204"/>
    </source>
</evidence>
<keyword evidence="5" id="KW-0547">Nucleotide-binding</keyword>
<keyword evidence="10" id="KW-0234">DNA repair</keyword>
<feature type="coiled-coil region" evidence="12">
    <location>
        <begin position="392"/>
        <end position="504"/>
    </location>
</feature>
<comment type="similarity">
    <text evidence="3">Belongs to the SMC family. SMC6 subfamily.</text>
</comment>
<feature type="coiled-coil region" evidence="12">
    <location>
        <begin position="698"/>
        <end position="725"/>
    </location>
</feature>